<evidence type="ECO:0000313" key="1">
    <source>
        <dbReference type="EMBL" id="CCD33578.1"/>
    </source>
</evidence>
<organism evidence="1 2">
    <name type="scientific">Botryotinia fuckeliana (strain T4)</name>
    <name type="common">Noble rot fungus</name>
    <name type="synonym">Botrytis cinerea</name>
    <dbReference type="NCBI Taxonomy" id="999810"/>
    <lineage>
        <taxon>Eukaryota</taxon>
        <taxon>Fungi</taxon>
        <taxon>Dikarya</taxon>
        <taxon>Ascomycota</taxon>
        <taxon>Pezizomycotina</taxon>
        <taxon>Leotiomycetes</taxon>
        <taxon>Helotiales</taxon>
        <taxon>Sclerotiniaceae</taxon>
        <taxon>Botrytis</taxon>
    </lineage>
</organism>
<gene>
    <name evidence="1" type="ORF">BofuT4_uP072570.1</name>
</gene>
<protein>
    <submittedName>
        <fullName evidence="1">Uncharacterized protein</fullName>
    </submittedName>
</protein>
<sequence length="88" mass="9791">MYSDVNGPGGPVKFNLASKFPQSLSCLLGSGTNTRAWSTVFMQESMALFTALNIFTEPLELQQDITSLVSLSSDYSYTERLNFKKKKL</sequence>
<dbReference type="AlphaFoldDB" id="G2XPN4"/>
<evidence type="ECO:0000313" key="2">
    <source>
        <dbReference type="Proteomes" id="UP000008177"/>
    </source>
</evidence>
<name>G2XPN4_BOTF4</name>
<reference evidence="2" key="1">
    <citation type="journal article" date="2011" name="PLoS Genet.">
        <title>Genomic analysis of the necrotrophic fungal pathogens Sclerotinia sclerotiorum and Botrytis cinerea.</title>
        <authorList>
            <person name="Amselem J."/>
            <person name="Cuomo C.A."/>
            <person name="van Kan J.A."/>
            <person name="Viaud M."/>
            <person name="Benito E.P."/>
            <person name="Couloux A."/>
            <person name="Coutinho P.M."/>
            <person name="de Vries R.P."/>
            <person name="Dyer P.S."/>
            <person name="Fillinger S."/>
            <person name="Fournier E."/>
            <person name="Gout L."/>
            <person name="Hahn M."/>
            <person name="Kohn L."/>
            <person name="Lapalu N."/>
            <person name="Plummer K.M."/>
            <person name="Pradier J.M."/>
            <person name="Quevillon E."/>
            <person name="Sharon A."/>
            <person name="Simon A."/>
            <person name="ten Have A."/>
            <person name="Tudzynski B."/>
            <person name="Tudzynski P."/>
            <person name="Wincker P."/>
            <person name="Andrew M."/>
            <person name="Anthouard V."/>
            <person name="Beever R.E."/>
            <person name="Beffa R."/>
            <person name="Benoit I."/>
            <person name="Bouzid O."/>
            <person name="Brault B."/>
            <person name="Chen Z."/>
            <person name="Choquer M."/>
            <person name="Collemare J."/>
            <person name="Cotton P."/>
            <person name="Danchin E.G."/>
            <person name="Da Silva C."/>
            <person name="Gautier A."/>
            <person name="Giraud C."/>
            <person name="Giraud T."/>
            <person name="Gonzalez C."/>
            <person name="Grossetete S."/>
            <person name="Guldener U."/>
            <person name="Henrissat B."/>
            <person name="Howlett B.J."/>
            <person name="Kodira C."/>
            <person name="Kretschmer M."/>
            <person name="Lappartient A."/>
            <person name="Leroch M."/>
            <person name="Levis C."/>
            <person name="Mauceli E."/>
            <person name="Neuveglise C."/>
            <person name="Oeser B."/>
            <person name="Pearson M."/>
            <person name="Poulain J."/>
            <person name="Poussereau N."/>
            <person name="Quesneville H."/>
            <person name="Rascle C."/>
            <person name="Schumacher J."/>
            <person name="Segurens B."/>
            <person name="Sexton A."/>
            <person name="Silva E."/>
            <person name="Sirven C."/>
            <person name="Soanes D.M."/>
            <person name="Talbot N.J."/>
            <person name="Templeton M."/>
            <person name="Yandava C."/>
            <person name="Yarden O."/>
            <person name="Zeng Q."/>
            <person name="Rollins J.A."/>
            <person name="Lebrun M.H."/>
            <person name="Dickman M."/>
        </authorList>
    </citation>
    <scope>NUCLEOTIDE SEQUENCE [LARGE SCALE GENOMIC DNA]</scope>
    <source>
        <strain evidence="2">T4</strain>
    </source>
</reference>
<accession>G2XPN4</accession>
<dbReference type="InParanoid" id="G2XPN4"/>
<dbReference type="EMBL" id="FQ790249">
    <property type="protein sequence ID" value="CCD33578.1"/>
    <property type="molecule type" value="Genomic_DNA"/>
</dbReference>
<dbReference type="HOGENOM" id="CLU_2468768_0_0_1"/>
<proteinExistence type="predicted"/>
<dbReference type="Proteomes" id="UP000008177">
    <property type="component" value="Unplaced contigs"/>
</dbReference>